<sequence>MAALNPTPFTAEEERNLKYIERSAAVLLHDHNIKICVSTGFNPHHANSPYSAAILIKQHGVHRILHHRCIGGTRMEALCGLLGVVESKMWNINVQADAYQREQTAGTHKEKQEVRQKRKLSEGAYQDDSVAGDGSEKKKPKLEGKVAEIPIRNLRSKGVASVRGEGDEQGKAGRSTRVTRARKNEDVIPEDDEED</sequence>
<evidence type="ECO:0000313" key="3">
    <source>
        <dbReference type="Proteomes" id="UP001521785"/>
    </source>
</evidence>
<feature type="region of interest" description="Disordered" evidence="1">
    <location>
        <begin position="102"/>
        <end position="195"/>
    </location>
</feature>
<organism evidence="2 3">
    <name type="scientific">Paraconiothyrium brasiliense</name>
    <dbReference type="NCBI Taxonomy" id="300254"/>
    <lineage>
        <taxon>Eukaryota</taxon>
        <taxon>Fungi</taxon>
        <taxon>Dikarya</taxon>
        <taxon>Ascomycota</taxon>
        <taxon>Pezizomycotina</taxon>
        <taxon>Dothideomycetes</taxon>
        <taxon>Pleosporomycetidae</taxon>
        <taxon>Pleosporales</taxon>
        <taxon>Massarineae</taxon>
        <taxon>Didymosphaeriaceae</taxon>
        <taxon>Paraconiothyrium</taxon>
    </lineage>
</organism>
<evidence type="ECO:0000313" key="2">
    <source>
        <dbReference type="EMBL" id="KAL1592639.1"/>
    </source>
</evidence>
<name>A0ABR3QKF6_9PLEO</name>
<comment type="caution">
    <text evidence="2">The sequence shown here is derived from an EMBL/GenBank/DDBJ whole genome shotgun (WGS) entry which is preliminary data.</text>
</comment>
<protein>
    <submittedName>
        <fullName evidence="2">Uncharacterized protein</fullName>
    </submittedName>
</protein>
<dbReference type="EMBL" id="JAKJXO020000020">
    <property type="protein sequence ID" value="KAL1592639.1"/>
    <property type="molecule type" value="Genomic_DNA"/>
</dbReference>
<keyword evidence="3" id="KW-1185">Reference proteome</keyword>
<gene>
    <name evidence="2" type="ORF">SLS60_011055</name>
</gene>
<feature type="compositionally biased region" description="Basic and acidic residues" evidence="1">
    <location>
        <begin position="107"/>
        <end position="121"/>
    </location>
</feature>
<accession>A0ABR3QKF6</accession>
<dbReference type="Proteomes" id="UP001521785">
    <property type="component" value="Unassembled WGS sequence"/>
</dbReference>
<evidence type="ECO:0000256" key="1">
    <source>
        <dbReference type="SAM" id="MobiDB-lite"/>
    </source>
</evidence>
<feature type="compositionally biased region" description="Basic and acidic residues" evidence="1">
    <location>
        <begin position="134"/>
        <end position="146"/>
    </location>
</feature>
<proteinExistence type="predicted"/>
<reference evidence="2 3" key="1">
    <citation type="submission" date="2024-02" db="EMBL/GenBank/DDBJ databases">
        <title>De novo assembly and annotation of 12 fungi associated with fruit tree decline syndrome in Ontario, Canada.</title>
        <authorList>
            <person name="Sulman M."/>
            <person name="Ellouze W."/>
            <person name="Ilyukhin E."/>
        </authorList>
    </citation>
    <scope>NUCLEOTIDE SEQUENCE [LARGE SCALE GENOMIC DNA]</scope>
    <source>
        <strain evidence="2 3">M42-189</strain>
    </source>
</reference>